<evidence type="ECO:0000256" key="1">
    <source>
        <dbReference type="SAM" id="MobiDB-lite"/>
    </source>
</evidence>
<dbReference type="Gramene" id="OQU79502">
    <property type="protein sequence ID" value="OQU79502"/>
    <property type="gene ID" value="SORBI_3008G152900"/>
</dbReference>
<dbReference type="Proteomes" id="UP000000768">
    <property type="component" value="Chromosome 8"/>
</dbReference>
<reference evidence="4" key="2">
    <citation type="journal article" date="2018" name="Plant J.">
        <title>The Sorghum bicolor reference genome: improved assembly, gene annotations, a transcriptome atlas, and signatures of genome organization.</title>
        <authorList>
            <person name="McCormick R.F."/>
            <person name="Truong S.K."/>
            <person name="Sreedasyam A."/>
            <person name="Jenkins J."/>
            <person name="Shu S."/>
            <person name="Sims D."/>
            <person name="Kennedy M."/>
            <person name="Amirebrahimi M."/>
            <person name="Weers B.D."/>
            <person name="McKinley B."/>
            <person name="Mattison A."/>
            <person name="Morishige D.T."/>
            <person name="Grimwood J."/>
            <person name="Schmutz J."/>
            <person name="Mullet J.E."/>
        </authorList>
    </citation>
    <scope>NUCLEOTIDE SEQUENCE [LARGE SCALE GENOMIC DNA]</scope>
    <source>
        <strain evidence="4">cv. BTx623</strain>
    </source>
</reference>
<dbReference type="SUPFAM" id="SSF49599">
    <property type="entry name" value="TRAF domain-like"/>
    <property type="match status" value="1"/>
</dbReference>
<feature type="region of interest" description="Disordered" evidence="1">
    <location>
        <begin position="298"/>
        <end position="324"/>
    </location>
</feature>
<accession>A0A1Z5R6T2</accession>
<dbReference type="InterPro" id="IPR055327">
    <property type="entry name" value="TRAF1A/B"/>
</dbReference>
<dbReference type="PROSITE" id="PS50144">
    <property type="entry name" value="MATH"/>
    <property type="match status" value="1"/>
</dbReference>
<dbReference type="eggNOG" id="ENOG502QW6P">
    <property type="taxonomic scope" value="Eukaryota"/>
</dbReference>
<evidence type="ECO:0000313" key="4">
    <source>
        <dbReference type="Proteomes" id="UP000000768"/>
    </source>
</evidence>
<protein>
    <recommendedName>
        <fullName evidence="2">MATH domain-containing protein</fullName>
    </recommendedName>
</protein>
<evidence type="ECO:0000313" key="3">
    <source>
        <dbReference type="EMBL" id="OQU79502.1"/>
    </source>
</evidence>
<keyword evidence="4" id="KW-1185">Reference proteome</keyword>
<dbReference type="AlphaFoldDB" id="A0A1Z5R6T2"/>
<dbReference type="PANTHER" id="PTHR47477:SF8">
    <property type="entry name" value="TNF RECEPTOR-ASSOCIATED FACTOR HOMOLOG 1A"/>
    <property type="match status" value="1"/>
</dbReference>
<dbReference type="ExpressionAtlas" id="A0A1Z5R6T2">
    <property type="expression patterns" value="baseline and differential"/>
</dbReference>
<evidence type="ECO:0000259" key="2">
    <source>
        <dbReference type="PROSITE" id="PS50144"/>
    </source>
</evidence>
<dbReference type="InterPro" id="IPR002083">
    <property type="entry name" value="MATH/TRAF_dom"/>
</dbReference>
<reference evidence="3 4" key="1">
    <citation type="journal article" date="2009" name="Nature">
        <title>The Sorghum bicolor genome and the diversification of grasses.</title>
        <authorList>
            <person name="Paterson A.H."/>
            <person name="Bowers J.E."/>
            <person name="Bruggmann R."/>
            <person name="Dubchak I."/>
            <person name="Grimwood J."/>
            <person name="Gundlach H."/>
            <person name="Haberer G."/>
            <person name="Hellsten U."/>
            <person name="Mitros T."/>
            <person name="Poliakov A."/>
            <person name="Schmutz J."/>
            <person name="Spannagl M."/>
            <person name="Tang H."/>
            <person name="Wang X."/>
            <person name="Wicker T."/>
            <person name="Bharti A.K."/>
            <person name="Chapman J."/>
            <person name="Feltus F.A."/>
            <person name="Gowik U."/>
            <person name="Grigoriev I.V."/>
            <person name="Lyons E."/>
            <person name="Maher C.A."/>
            <person name="Martis M."/>
            <person name="Narechania A."/>
            <person name="Otillar R.P."/>
            <person name="Penning B.W."/>
            <person name="Salamov A.A."/>
            <person name="Wang Y."/>
            <person name="Zhang L."/>
            <person name="Carpita N.C."/>
            <person name="Freeling M."/>
            <person name="Gingle A.R."/>
            <person name="Hash C.T."/>
            <person name="Keller B."/>
            <person name="Klein P."/>
            <person name="Kresovich S."/>
            <person name="McCann M.C."/>
            <person name="Ming R."/>
            <person name="Peterson D.G."/>
            <person name="Mehboob-ur-Rahman"/>
            <person name="Ware D."/>
            <person name="Westhoff P."/>
            <person name="Mayer K.F."/>
            <person name="Messing J."/>
            <person name="Rokhsar D.S."/>
        </authorList>
    </citation>
    <scope>NUCLEOTIDE SEQUENCE [LARGE SCALE GENOMIC DNA]</scope>
    <source>
        <strain evidence="4">cv. BTx623</strain>
    </source>
</reference>
<dbReference type="EMBL" id="CM000767">
    <property type="protein sequence ID" value="OQU79502.1"/>
    <property type="molecule type" value="Genomic_DNA"/>
</dbReference>
<proteinExistence type="predicted"/>
<dbReference type="Gene3D" id="2.60.210.10">
    <property type="entry name" value="Apoptosis, Tumor Necrosis Factor Receptor Associated Protein 2, Chain A"/>
    <property type="match status" value="1"/>
</dbReference>
<dbReference type="CDD" id="cd00121">
    <property type="entry name" value="MATH"/>
    <property type="match status" value="1"/>
</dbReference>
<feature type="compositionally biased region" description="Basic and acidic residues" evidence="1">
    <location>
        <begin position="313"/>
        <end position="324"/>
    </location>
</feature>
<dbReference type="InterPro" id="IPR008974">
    <property type="entry name" value="TRAF-like"/>
</dbReference>
<dbReference type="SMART" id="SM00061">
    <property type="entry name" value="MATH"/>
    <property type="match status" value="1"/>
</dbReference>
<sequence length="400" mass="46114">MAGTYNAGDGRSSSTEEMSDQQDHSENTLSEWRSSQQVENGIPSTSPAYLDTDDDDDDDYGPRPSELYGNFTWRIDHFSQINRSELRSNSFDVGGYKWYILIYPQGCDVCNHLSLFLCVANHDKLLPGWNHFAQFTIAVINRDPKKSKYSDTLHRFRKKEHDWGWKKFMELSKLHDGFIVEDVLTIKAQVQVISFCGFWLAMDPSVRRHMTREKTETILKNLVKQFFIQKEITSTLVIDSLYSGLKALEYQSRNKKGIPKLTETDAQSTPMVHIDQDMFVLADDVILLLERAALDTLPHQPLPTQDDEGSQYHTKDGKSSNKFDKDSIERDDRWLTELGWKTLELFALAHIFSRIEVAYQEAMALKRQEELILEEASERAGIELKAKRSAADKKRRGKNM</sequence>
<feature type="region of interest" description="Disordered" evidence="1">
    <location>
        <begin position="1"/>
        <end position="63"/>
    </location>
</feature>
<name>A0A1Z5R6T2_SORBI</name>
<feature type="domain" description="MATH" evidence="2">
    <location>
        <begin position="68"/>
        <end position="190"/>
    </location>
</feature>
<dbReference type="Pfam" id="PF22486">
    <property type="entry name" value="MATH_2"/>
    <property type="match status" value="1"/>
</dbReference>
<organism evidence="3 4">
    <name type="scientific">Sorghum bicolor</name>
    <name type="common">Sorghum</name>
    <name type="synonym">Sorghum vulgare</name>
    <dbReference type="NCBI Taxonomy" id="4558"/>
    <lineage>
        <taxon>Eukaryota</taxon>
        <taxon>Viridiplantae</taxon>
        <taxon>Streptophyta</taxon>
        <taxon>Embryophyta</taxon>
        <taxon>Tracheophyta</taxon>
        <taxon>Spermatophyta</taxon>
        <taxon>Magnoliopsida</taxon>
        <taxon>Liliopsida</taxon>
        <taxon>Poales</taxon>
        <taxon>Poaceae</taxon>
        <taxon>PACMAD clade</taxon>
        <taxon>Panicoideae</taxon>
        <taxon>Andropogonodae</taxon>
        <taxon>Andropogoneae</taxon>
        <taxon>Sorghinae</taxon>
        <taxon>Sorghum</taxon>
    </lineage>
</organism>
<feature type="compositionally biased region" description="Polar residues" evidence="1">
    <location>
        <begin position="27"/>
        <end position="47"/>
    </location>
</feature>
<gene>
    <name evidence="3" type="ORF">SORBI_3008G152900</name>
</gene>
<dbReference type="PANTHER" id="PTHR47477">
    <property type="entry name" value="TNF RECEPTOR-ASSOCIATED FACTOR HOMOLOG 1A"/>
    <property type="match status" value="1"/>
</dbReference>